<evidence type="ECO:0000256" key="1">
    <source>
        <dbReference type="ARBA" id="ARBA00022729"/>
    </source>
</evidence>
<feature type="domain" description="SbsA Ig-like" evidence="3">
    <location>
        <begin position="1508"/>
        <end position="1620"/>
    </location>
</feature>
<dbReference type="OrthoDB" id="1071848at2"/>
<dbReference type="Pfam" id="PF18676">
    <property type="entry name" value="MBG_2"/>
    <property type="match status" value="13"/>
</dbReference>
<dbReference type="InterPro" id="IPR001220">
    <property type="entry name" value="Legume_lectin_dom"/>
</dbReference>
<feature type="domain" description="Ig-like" evidence="5">
    <location>
        <begin position="275"/>
        <end position="357"/>
    </location>
</feature>
<feature type="domain" description="MBG" evidence="4">
    <location>
        <begin position="901"/>
        <end position="968"/>
    </location>
</feature>
<feature type="domain" description="SbsA Ig-like" evidence="3">
    <location>
        <begin position="2066"/>
        <end position="2177"/>
    </location>
</feature>
<gene>
    <name evidence="6" type="ORF">SAMN05444274_106123</name>
</gene>
<evidence type="ECO:0000259" key="2">
    <source>
        <dbReference type="Pfam" id="PF00139"/>
    </source>
</evidence>
<feature type="domain" description="MBG" evidence="4">
    <location>
        <begin position="1710"/>
        <end position="1780"/>
    </location>
</feature>
<dbReference type="InterPro" id="IPR019825">
    <property type="entry name" value="Lectin_legB_Mn/Ca_BS"/>
</dbReference>
<dbReference type="PROSITE" id="PS00307">
    <property type="entry name" value="LECTIN_LEGUME_BETA"/>
    <property type="match status" value="1"/>
</dbReference>
<dbReference type="InterPro" id="IPR032812">
    <property type="entry name" value="SbsA_Ig"/>
</dbReference>
<dbReference type="STRING" id="1484053.SAMN05444274_106123"/>
<accession>A0A1M5CH15</accession>
<feature type="domain" description="MBG" evidence="4">
    <location>
        <begin position="1129"/>
        <end position="1196"/>
    </location>
</feature>
<evidence type="ECO:0000259" key="3">
    <source>
        <dbReference type="Pfam" id="PF13205"/>
    </source>
</evidence>
<dbReference type="Pfam" id="PF19081">
    <property type="entry name" value="Ig_7"/>
    <property type="match status" value="1"/>
</dbReference>
<feature type="domain" description="MBG" evidence="4">
    <location>
        <begin position="1357"/>
        <end position="1427"/>
    </location>
</feature>
<feature type="domain" description="MBG" evidence="4">
    <location>
        <begin position="1053"/>
        <end position="1120"/>
    </location>
</feature>
<feature type="domain" description="MBG" evidence="4">
    <location>
        <begin position="750"/>
        <end position="816"/>
    </location>
</feature>
<organism evidence="6 7">
    <name type="scientific">Mariniphaga anaerophila</name>
    <dbReference type="NCBI Taxonomy" id="1484053"/>
    <lineage>
        <taxon>Bacteria</taxon>
        <taxon>Pseudomonadati</taxon>
        <taxon>Bacteroidota</taxon>
        <taxon>Bacteroidia</taxon>
        <taxon>Marinilabiliales</taxon>
        <taxon>Prolixibacteraceae</taxon>
        <taxon>Mariniphaga</taxon>
    </lineage>
</organism>
<dbReference type="InterPro" id="IPR013783">
    <property type="entry name" value="Ig-like_fold"/>
</dbReference>
<evidence type="ECO:0000313" key="7">
    <source>
        <dbReference type="Proteomes" id="UP000184164"/>
    </source>
</evidence>
<name>A0A1M5CH15_9BACT</name>
<feature type="domain" description="MBG" evidence="4">
    <location>
        <begin position="977"/>
        <end position="1044"/>
    </location>
</feature>
<feature type="domain" description="SbsA Ig-like" evidence="3">
    <location>
        <begin position="1787"/>
        <end position="1898"/>
    </location>
</feature>
<protein>
    <submittedName>
        <fullName evidence="6">Por secretion system C-terminal sorting domain-containing protein</fullName>
    </submittedName>
</protein>
<proteinExistence type="predicted"/>
<feature type="domain" description="MBG" evidence="4">
    <location>
        <begin position="1434"/>
        <end position="1504"/>
    </location>
</feature>
<dbReference type="EMBL" id="FQUM01000006">
    <property type="protein sequence ID" value="SHF54063.1"/>
    <property type="molecule type" value="Genomic_DNA"/>
</dbReference>
<dbReference type="Pfam" id="PF17963">
    <property type="entry name" value="Big_9"/>
    <property type="match status" value="1"/>
</dbReference>
<sequence>MKKNYALGRTVLFFWITYSFAFLSNLSTTAQTEIMFAYDSFTSGNIGTWSINNNAYHDSGNSILVLTDATGGQRGSAFVTKRVVLDNQRPFMAQFCFQMTTPGGNAGADGMAFLIQTESNSAGSSGGGLGYQGISPSLAVEFDTYNNGTSGSFYDLSANHVGINVDGNIGSIAQFNPPFTMDGGTIFYAWVEYNGSTTTLEVRVSTSNIRPANANLSENIDLTSIFADPNVFVGFTAATGGSYSKHMVRSFYFSTEYDAGGLNPATTSYVSATPPGAPTTTDGYNYGPGQVVLQAAGAPAGGSYMWFVDNTTENPIAGATGSQYTTPVITENTTYYVSSVSEFGLQSSTRTPATAVIDYGEAPSDIELSNDTVNNRTVGAQVGTLSSVDADETDTHVYSLVSGTGSDHNSYFTIDGNSLKVNGDLYALGLNTVNIRVMSTDNLGNEFEKTFQLLVSQPPVAVDDSYTIGAGQTLSENLLDNDSDADGDNLSVIAQPTPAQGSFTSFNTSTGEFDFLAPEDYVGTITFTYRITDGFSVPDTGTVTINVEDRSSPVAVVLSPDDEETDVDLSPVISITFDEPIDLGVGAIALSDGNGNTWSYDLTTESAYYSLSNGDSTLNLQIPDRLSAKATITVSVPDGLVKDKAAVPNAVEAFSWSFTTIKDTQSITFNAIAPKTYGDESFTLGDATTDKGLVITYTADDPTVVTISGNTATVLKVGTTTIRANQAGNDTLFAATEVTQELLVNKKPIAVTADAQNKVYGESDPELSYQVNPALVGEDVFTGGLVREPGEDVGYYIISQNDLDAGSNYTITYEQDSLWITSKPITVTADAQSKVYGESDPELSYQVVPALVGEDVFSGGLVRESGEDVGYYIISQNDLDAGSNYTITYEQDSLWITSKPITVTADAQSKVYGESDPELSFQVVPALVGEDVFSGGLVRESGEDIGYYIISQNDLDAGSNYTITFEQDSLWITSKPITVTADAQSKVYGESDPVLSYQVLPALVGEDVFSGGLVRESGEDIGYYIISQNDLDAGSNYTITYEQDSLWITSKPITVTADAQSKVYGESDPELSFQVVPALVGEDVFSGGLVRESGEDIGYYIISQNDLDAGSNYTITYEQDSLWITSKPITVTADAQSKVYGESDPELSYQVVPALVGEDVFSGGLLRESGEDIGYYIISQNDLDAGSNYTITYEQDSLWITSKPITVTADAQSKVYGESDPELSYQVNPALVGEDVFSGGLLRESGEDIGYYIISQNDLDAGSNYTITYEQDSLWITSKPITVTADAQNKVYGESDPELSYQVVPALVGEDVFSGELNRVDGETIGTYLINQNSLSAGDNYTIDYVSAELTIIQKPITITADPKTKVYGESDPQLTFSLSTELVEGDELSGSLKREIGENAGSYVIEQNDLSINENYNIKYVQAAFTIAPRWVVVTPEPGQSKTVGETDPVFAFSAAPALLSGDSFSGELGRISGEQIGTYPFVLGILTAGNNYQIDFASEYFTIKATSNPQVTAFSPADEATEVALVPTLSITFDEPVRLGASGVLSIESEGHILKTYYLNVSGDRNQFSISPDGRTITVALTDNLPLASIINVSVTEGFVTDVEGNPSDAIDAWSFTTTDNAAQTINFPEITEKTYGDDSFVLGDVFTDQGLTIKYEAEDPSVVRIVGNIATVLQVGNTVITASQPGNGEIPAATPVMRTITVLPKQITVTAASLQWKVVGADDPVLMYTVEPSLESGDEFSGALVRESGEAIGRYHIMQGDLSAGINYVLTFVPDEFEIKSESNSPQIVKLSPEIGAYNVALQPTLAVTFDRPVNLGTQGTIMIWAGNDLLAFFDISKSADRNALALSDDKRTLYIYPSVVLPVSSLITVSLSNALVKDPLGDAFTGFRSWIFTTTSTNEQVINFPEIEEKTYGDEMFVLGDATTDQGLLVTYQADDADIVTIIGNQAMIHKTGTTVITATQAGDENIEPAISVRQTLVVLPKPITVTSTAGLTKLVGEEDPELTYSVAPEMVEGDEMTGILERTPGEAPGAYAIVQGTLSAGENYIVTFISNMFRIETEENAVPNVVSTYPEDGSTDAGLRTFLQVTFDEAVYLSHAGFITLQSGGVDLMRYDLSNSGDLEAFSFSEDRKTITLYLKESLPPGSLIEVVSSPDIVKDSDGNSFESSAVWSFTTIGSYGQNITFEEISVKTYGDESFELGDALTDQGLTVSYTAADSEVVFIEGNVATPLKVGTTIITASQPGDDEILAAANVRRTLVVVPREVVVTVDEGQSKIYGESDPVYTYSVEPPLVAGDAFSGTLNRSAGEMVGFYAITQGTLNISNNYRLRFVSNDFEIIDGLAPVPDVELLENVTAYCEIRESDMLVPTATDDIDGQIQGTTVTPFPLSEPGESIITWIFEDAAGNSITQQQTVIVEPSPLQAVTMAGDTVSSNGEVHSLSVSNLPEGAVVSYLNNEHAEPGVYEAQAVVVLEGTNCPEITLTATLVIESNDATIHQLAIGGMVITNPEEEIYYLMDCDDESQSVQVGITTEANATTSTESAFEVQAPVPGIYKKDVVVISQDKVETMTYHITVEKPFRFDDIVVQKFNNVLLVNNNPETNGGYHFVSFEWYKDGQPIGTGQSFSAGDNKNDLLDTDARYKVNLTTDEGDVISTCEFSIEHNSPFALKVTPNPVRSGSTVFVETNFTAEMLSGRTVEIRTIYGNIVYQKSSPENYSPLVLPGNLAPGTYIVTTTAGGVNLSTKIVVQ</sequence>
<dbReference type="Gene3D" id="2.60.120.200">
    <property type="match status" value="1"/>
</dbReference>
<dbReference type="InterPro" id="IPR013320">
    <property type="entry name" value="ConA-like_dom_sf"/>
</dbReference>
<evidence type="ECO:0000259" key="5">
    <source>
        <dbReference type="Pfam" id="PF19081"/>
    </source>
</evidence>
<dbReference type="GO" id="GO:0005975">
    <property type="term" value="P:carbohydrate metabolic process"/>
    <property type="evidence" value="ECO:0007669"/>
    <property type="project" value="UniProtKB-ARBA"/>
</dbReference>
<feature type="domain" description="MBG" evidence="4">
    <location>
        <begin position="825"/>
        <end position="892"/>
    </location>
</feature>
<keyword evidence="1" id="KW-0732">Signal</keyword>
<feature type="domain" description="MBG" evidence="4">
    <location>
        <begin position="1281"/>
        <end position="1351"/>
    </location>
</feature>
<feature type="domain" description="Legume lectin" evidence="2">
    <location>
        <begin position="35"/>
        <end position="258"/>
    </location>
</feature>
<dbReference type="InterPro" id="IPR056573">
    <property type="entry name" value="Lectin_L-type_dom"/>
</dbReference>
<dbReference type="InterPro" id="IPR044023">
    <property type="entry name" value="Ig_7"/>
</dbReference>
<dbReference type="Pfam" id="PF00139">
    <property type="entry name" value="Lectin_legB"/>
    <property type="match status" value="1"/>
</dbReference>
<dbReference type="Proteomes" id="UP000184164">
    <property type="component" value="Unassembled WGS sequence"/>
</dbReference>
<dbReference type="PANTHER" id="PTHR32401:SF48">
    <property type="entry name" value="LEGUME LECTIN DOMAIN-CONTAINING PROTEIN"/>
    <property type="match status" value="1"/>
</dbReference>
<dbReference type="GO" id="GO:0004553">
    <property type="term" value="F:hydrolase activity, hydrolyzing O-glycosyl compounds"/>
    <property type="evidence" value="ECO:0007669"/>
    <property type="project" value="UniProtKB-ARBA"/>
</dbReference>
<keyword evidence="7" id="KW-1185">Reference proteome</keyword>
<evidence type="ECO:0000313" key="6">
    <source>
        <dbReference type="EMBL" id="SHF54063.1"/>
    </source>
</evidence>
<dbReference type="SUPFAM" id="SSF49899">
    <property type="entry name" value="Concanavalin A-like lectins/glucanases"/>
    <property type="match status" value="1"/>
</dbReference>
<dbReference type="PANTHER" id="PTHR32401">
    <property type="entry name" value="CONCANAVALIN A-LIKE LECTIN FAMILY PROTEIN"/>
    <property type="match status" value="1"/>
</dbReference>
<feature type="domain" description="MBG" evidence="4">
    <location>
        <begin position="1988"/>
        <end position="2058"/>
    </location>
</feature>
<feature type="domain" description="SbsA Ig-like" evidence="3">
    <location>
        <begin position="549"/>
        <end position="660"/>
    </location>
</feature>
<dbReference type="Gene3D" id="2.60.40.10">
    <property type="entry name" value="Immunoglobulins"/>
    <property type="match status" value="1"/>
</dbReference>
<dbReference type="CDD" id="cd01951">
    <property type="entry name" value="lectin_L-type"/>
    <property type="match status" value="1"/>
</dbReference>
<reference evidence="6 7" key="1">
    <citation type="submission" date="2016-11" db="EMBL/GenBank/DDBJ databases">
        <authorList>
            <person name="Jaros S."/>
            <person name="Januszkiewicz K."/>
            <person name="Wedrychowicz H."/>
        </authorList>
    </citation>
    <scope>NUCLEOTIDE SEQUENCE [LARGE SCALE GENOMIC DNA]</scope>
    <source>
        <strain evidence="6 7">DSM 26910</strain>
    </source>
</reference>
<dbReference type="InterPro" id="IPR041286">
    <property type="entry name" value="MBG_2"/>
</dbReference>
<evidence type="ECO:0000259" key="4">
    <source>
        <dbReference type="Pfam" id="PF18676"/>
    </source>
</evidence>
<dbReference type="RefSeq" id="WP_073002402.1">
    <property type="nucleotide sequence ID" value="NZ_FQUM01000006.1"/>
</dbReference>
<feature type="domain" description="MBG" evidence="4">
    <location>
        <begin position="1205"/>
        <end position="1272"/>
    </location>
</feature>
<dbReference type="Pfam" id="PF13205">
    <property type="entry name" value="Big_5"/>
    <property type="match status" value="4"/>
</dbReference>
<feature type="domain" description="MBG" evidence="4">
    <location>
        <begin position="2268"/>
        <end position="2337"/>
    </location>
</feature>
<dbReference type="InterPro" id="IPR050258">
    <property type="entry name" value="Leguminous_Lectin"/>
</dbReference>
<dbReference type="GO" id="GO:0030246">
    <property type="term" value="F:carbohydrate binding"/>
    <property type="evidence" value="ECO:0007669"/>
    <property type="project" value="InterPro"/>
</dbReference>